<dbReference type="OrthoDB" id="6433853at2759"/>
<organism evidence="7 8">
    <name type="scientific">Araneus ventricosus</name>
    <name type="common">Orbweaver spider</name>
    <name type="synonym">Epeira ventricosa</name>
    <dbReference type="NCBI Taxonomy" id="182803"/>
    <lineage>
        <taxon>Eukaryota</taxon>
        <taxon>Metazoa</taxon>
        <taxon>Ecdysozoa</taxon>
        <taxon>Arthropoda</taxon>
        <taxon>Chelicerata</taxon>
        <taxon>Arachnida</taxon>
        <taxon>Araneae</taxon>
        <taxon>Araneomorphae</taxon>
        <taxon>Entelegynae</taxon>
        <taxon>Araneoidea</taxon>
        <taxon>Araneidae</taxon>
        <taxon>Araneus</taxon>
    </lineage>
</organism>
<name>A0A4Y2KUC2_ARAVE</name>
<evidence type="ECO:0000256" key="4">
    <source>
        <dbReference type="ARBA" id="ARBA00023125"/>
    </source>
</evidence>
<sequence>MGNYCYFYSFKDTNQLVSTRAREIQGLTHTFDVYDLPTCGEETSFDVTRPTEWIRERPLEILSFFYLCCPMLLVILLKYCENLASLASMSTRAVATCSNYHKKTKGKCVIYHVFPVCPNRNKILISKCKRQDHINVKNARIYSDHFRPSDYMDDMKNRLLGLNQKKILKPDAVPSVYLPLQDNGEDISSRRERKRNRSILHEAKIRLKCLTPKIVCETPSMEPFTAPTTEKICSSCFEIQKKMHYFWKELDFLKKNLKYKRGD</sequence>
<evidence type="ECO:0000256" key="2">
    <source>
        <dbReference type="ARBA" id="ARBA00022771"/>
    </source>
</evidence>
<dbReference type="GO" id="GO:0008270">
    <property type="term" value="F:zinc ion binding"/>
    <property type="evidence" value="ECO:0007669"/>
    <property type="project" value="UniProtKB-KW"/>
</dbReference>
<dbReference type="PANTHER" id="PTHR46927">
    <property type="entry name" value="AGAP005574-PA"/>
    <property type="match status" value="1"/>
</dbReference>
<evidence type="ECO:0000313" key="7">
    <source>
        <dbReference type="EMBL" id="GBN06104.1"/>
    </source>
</evidence>
<keyword evidence="4 5" id="KW-0238">DNA-binding</keyword>
<proteinExistence type="predicted"/>
<dbReference type="Pfam" id="PF05485">
    <property type="entry name" value="THAP"/>
    <property type="match status" value="1"/>
</dbReference>
<dbReference type="PROSITE" id="PS50950">
    <property type="entry name" value="ZF_THAP"/>
    <property type="match status" value="1"/>
</dbReference>
<gene>
    <name evidence="7" type="ORF">AVEN_99791_1</name>
</gene>
<keyword evidence="1" id="KW-0479">Metal-binding</keyword>
<evidence type="ECO:0000259" key="6">
    <source>
        <dbReference type="PROSITE" id="PS50950"/>
    </source>
</evidence>
<dbReference type="Proteomes" id="UP000499080">
    <property type="component" value="Unassembled WGS sequence"/>
</dbReference>
<comment type="caution">
    <text evidence="7">The sequence shown here is derived from an EMBL/GenBank/DDBJ whole genome shotgun (WGS) entry which is preliminary data.</text>
</comment>
<keyword evidence="3" id="KW-0862">Zinc</keyword>
<protein>
    <recommendedName>
        <fullName evidence="6">THAP-type domain-containing protein</fullName>
    </recommendedName>
</protein>
<reference evidence="7 8" key="1">
    <citation type="journal article" date="2019" name="Sci. Rep.">
        <title>Orb-weaving spider Araneus ventricosus genome elucidates the spidroin gene catalogue.</title>
        <authorList>
            <person name="Kono N."/>
            <person name="Nakamura H."/>
            <person name="Ohtoshi R."/>
            <person name="Moran D.A.P."/>
            <person name="Shinohara A."/>
            <person name="Yoshida Y."/>
            <person name="Fujiwara M."/>
            <person name="Mori M."/>
            <person name="Tomita M."/>
            <person name="Arakawa K."/>
        </authorList>
    </citation>
    <scope>NUCLEOTIDE SEQUENCE [LARGE SCALE GENOMIC DNA]</scope>
</reference>
<keyword evidence="2 5" id="KW-0863">Zinc-finger</keyword>
<evidence type="ECO:0000313" key="8">
    <source>
        <dbReference type="Proteomes" id="UP000499080"/>
    </source>
</evidence>
<dbReference type="EMBL" id="BGPR01005031">
    <property type="protein sequence ID" value="GBN06104.1"/>
    <property type="molecule type" value="Genomic_DNA"/>
</dbReference>
<evidence type="ECO:0000256" key="1">
    <source>
        <dbReference type="ARBA" id="ARBA00022723"/>
    </source>
</evidence>
<dbReference type="GO" id="GO:0003677">
    <property type="term" value="F:DNA binding"/>
    <property type="evidence" value="ECO:0007669"/>
    <property type="project" value="UniProtKB-UniRule"/>
</dbReference>
<dbReference type="InterPro" id="IPR006612">
    <property type="entry name" value="THAP_Znf"/>
</dbReference>
<evidence type="ECO:0000256" key="3">
    <source>
        <dbReference type="ARBA" id="ARBA00022833"/>
    </source>
</evidence>
<keyword evidence="8" id="KW-1185">Reference proteome</keyword>
<accession>A0A4Y2KUC2</accession>
<dbReference type="InterPro" id="IPR052224">
    <property type="entry name" value="THAP_domain_protein"/>
</dbReference>
<dbReference type="AlphaFoldDB" id="A0A4Y2KUC2"/>
<evidence type="ECO:0000256" key="5">
    <source>
        <dbReference type="PROSITE-ProRule" id="PRU00309"/>
    </source>
</evidence>
<feature type="domain" description="THAP-type" evidence="6">
    <location>
        <begin position="89"/>
        <end position="177"/>
    </location>
</feature>
<dbReference type="SUPFAM" id="SSF57716">
    <property type="entry name" value="Glucocorticoid receptor-like (DNA-binding domain)"/>
    <property type="match status" value="1"/>
</dbReference>
<dbReference type="PANTHER" id="PTHR46927:SF3">
    <property type="entry name" value="THAP-TYPE DOMAIN-CONTAINING PROTEIN"/>
    <property type="match status" value="1"/>
</dbReference>